<gene>
    <name evidence="1" type="ORF">BDP55DRAFT_124314</name>
</gene>
<dbReference type="RefSeq" id="XP_060436025.1">
    <property type="nucleotide sequence ID" value="XM_060565466.1"/>
</dbReference>
<dbReference type="AlphaFoldDB" id="A0AAJ0B0M8"/>
<sequence length="259" mass="28783">MSRTSGLSMSQPVDYWLTPGSELPAGTFPILFPPGQVRATTCALTSAALDVGGARSSLRRSGIGEKVEVLFFWPWSWRKGKGSKRTLEFDPLFRRCCNAPEQGFGLISGCFSGIRTDICVWWIWWWADEIMGRIRGPRRADSQDWILGYGKHLTRALAEYGGFGCLLGIQAVAKANRYHVRCWLLLPRKRICGRRLRIPGVVGKAASTARCTSQCACRQTRVVNRVNPWGAAPKCVCGASRVQSRRKCQTGRARLAFGV</sequence>
<reference evidence="1" key="1">
    <citation type="submission" date="2021-06" db="EMBL/GenBank/DDBJ databases">
        <title>Comparative genomics, transcriptomics and evolutionary studies reveal genomic signatures of adaptation to plant cell wall in hemibiotrophic fungi.</title>
        <authorList>
            <consortium name="DOE Joint Genome Institute"/>
            <person name="Baroncelli R."/>
            <person name="Diaz J.F."/>
            <person name="Benocci T."/>
            <person name="Peng M."/>
            <person name="Battaglia E."/>
            <person name="Haridas S."/>
            <person name="Andreopoulos W."/>
            <person name="Labutti K."/>
            <person name="Pangilinan J."/>
            <person name="Floch G.L."/>
            <person name="Makela M.R."/>
            <person name="Henrissat B."/>
            <person name="Grigoriev I.V."/>
            <person name="Crouch J.A."/>
            <person name="De Vries R.P."/>
            <person name="Sukno S.A."/>
            <person name="Thon M.R."/>
        </authorList>
    </citation>
    <scope>NUCLEOTIDE SEQUENCE</scope>
    <source>
        <strain evidence="1">CBS 193.32</strain>
    </source>
</reference>
<keyword evidence="2" id="KW-1185">Reference proteome</keyword>
<dbReference type="GeneID" id="85449992"/>
<evidence type="ECO:0000313" key="2">
    <source>
        <dbReference type="Proteomes" id="UP001224890"/>
    </source>
</evidence>
<dbReference type="Proteomes" id="UP001224890">
    <property type="component" value="Unassembled WGS sequence"/>
</dbReference>
<organism evidence="1 2">
    <name type="scientific">Colletotrichum godetiae</name>
    <dbReference type="NCBI Taxonomy" id="1209918"/>
    <lineage>
        <taxon>Eukaryota</taxon>
        <taxon>Fungi</taxon>
        <taxon>Dikarya</taxon>
        <taxon>Ascomycota</taxon>
        <taxon>Pezizomycotina</taxon>
        <taxon>Sordariomycetes</taxon>
        <taxon>Hypocreomycetidae</taxon>
        <taxon>Glomerellales</taxon>
        <taxon>Glomerellaceae</taxon>
        <taxon>Colletotrichum</taxon>
        <taxon>Colletotrichum acutatum species complex</taxon>
    </lineage>
</organism>
<accession>A0AAJ0B0M8</accession>
<comment type="caution">
    <text evidence="1">The sequence shown here is derived from an EMBL/GenBank/DDBJ whole genome shotgun (WGS) entry which is preliminary data.</text>
</comment>
<proteinExistence type="predicted"/>
<dbReference type="EMBL" id="JAHMHR010000002">
    <property type="protein sequence ID" value="KAK1700268.1"/>
    <property type="molecule type" value="Genomic_DNA"/>
</dbReference>
<protein>
    <submittedName>
        <fullName evidence="1">Uncharacterized protein</fullName>
    </submittedName>
</protein>
<name>A0AAJ0B0M8_9PEZI</name>
<evidence type="ECO:0000313" key="1">
    <source>
        <dbReference type="EMBL" id="KAK1700268.1"/>
    </source>
</evidence>